<dbReference type="PROSITE" id="PS50929">
    <property type="entry name" value="ABC_TM1F"/>
    <property type="match status" value="1"/>
</dbReference>
<evidence type="ECO:0000256" key="2">
    <source>
        <dbReference type="ARBA" id="ARBA00022692"/>
    </source>
</evidence>
<accession>A0ABS1CA25</accession>
<feature type="transmembrane region" description="Helical" evidence="7">
    <location>
        <begin position="61"/>
        <end position="84"/>
    </location>
</feature>
<evidence type="ECO:0000256" key="6">
    <source>
        <dbReference type="ARBA" id="ARBA00023136"/>
    </source>
</evidence>
<comment type="subcellular location">
    <subcellularLocation>
        <location evidence="1">Cell membrane</location>
        <topology evidence="1">Multi-pass membrane protein</topology>
    </subcellularLocation>
</comment>
<keyword evidence="3" id="KW-0547">Nucleotide-binding</keyword>
<dbReference type="PROSITE" id="PS50893">
    <property type="entry name" value="ABC_TRANSPORTER_2"/>
    <property type="match status" value="1"/>
</dbReference>
<evidence type="ECO:0000256" key="5">
    <source>
        <dbReference type="ARBA" id="ARBA00022989"/>
    </source>
</evidence>
<dbReference type="EMBL" id="JACVDA010000013">
    <property type="protein sequence ID" value="MBK1468739.1"/>
    <property type="molecule type" value="Genomic_DNA"/>
</dbReference>
<evidence type="ECO:0000256" key="3">
    <source>
        <dbReference type="ARBA" id="ARBA00022741"/>
    </source>
</evidence>
<evidence type="ECO:0000313" key="11">
    <source>
        <dbReference type="Proteomes" id="UP000823123"/>
    </source>
</evidence>
<dbReference type="CDD" id="cd03228">
    <property type="entry name" value="ABCC_MRP_Like"/>
    <property type="match status" value="1"/>
</dbReference>
<feature type="domain" description="ABC transmembrane type-1" evidence="9">
    <location>
        <begin position="27"/>
        <end position="290"/>
    </location>
</feature>
<dbReference type="RefSeq" id="WP_201275656.1">
    <property type="nucleotide sequence ID" value="NZ_JACVDA010000013.1"/>
</dbReference>
<dbReference type="GO" id="GO:0005524">
    <property type="term" value="F:ATP binding"/>
    <property type="evidence" value="ECO:0007669"/>
    <property type="project" value="UniProtKB-KW"/>
</dbReference>
<evidence type="ECO:0000259" key="8">
    <source>
        <dbReference type="PROSITE" id="PS50893"/>
    </source>
</evidence>
<evidence type="ECO:0000313" key="10">
    <source>
        <dbReference type="EMBL" id="MBK1468739.1"/>
    </source>
</evidence>
<name>A0ABS1CA25_9FIRM</name>
<sequence length="551" mass="64728">MNNIFKAIKLVFNLDKKRFLINYGIFILESLLFVFTIYALQLTLEKLGLFISGKLTTSRMLIYISVFILIKILTYTFRSFMGFYCEYYDLVLSSKIEKTLMSKELLPIYFEDNNFLDILSQAKLGASNLTYITNAYIDVVFMYGFNFLFLAVYLFLLSPYFVLILVVVLLLQFLHNKFDKKIETKLEENLKKLRRKREYFESLFLDKETVKELKTFDTTEYFLQRFNLVTEEFCDVSEIFYKKLLVNDFRLGLLKIICYLISYVIIYVLKDKVSIAEFGVIFVTIRSIFSLSEEGFYGRIKDVNSLLPQLDAFFKILDMNYEKNIIYDNMIIFENVSFKYPNTNEYALKNINFKIKTNEKIGVVGVNGSGKSTISKLILGLYEQTEGKIKIAKSSAVFQDFSKYEISSIENVKISDYQKEVDLSRFKEIDYFSENDLDYNKILSKRFSDVSISQGQWQKLAILRGLHKNEEFFVFDEPTWAIDPVVEKKIFDFLYNHIHTGMIVVTHNLSSVKQMDKILVLDKGEIVGFDTHLNLIKNNKLYKQLWFTSTM</sequence>
<keyword evidence="4 10" id="KW-0067">ATP-binding</keyword>
<dbReference type="InterPro" id="IPR039421">
    <property type="entry name" value="Type_1_exporter"/>
</dbReference>
<dbReference type="InterPro" id="IPR011527">
    <property type="entry name" value="ABC1_TM_dom"/>
</dbReference>
<dbReference type="SUPFAM" id="SSF52540">
    <property type="entry name" value="P-loop containing nucleoside triphosphate hydrolases"/>
    <property type="match status" value="1"/>
</dbReference>
<dbReference type="InterPro" id="IPR003439">
    <property type="entry name" value="ABC_transporter-like_ATP-bd"/>
</dbReference>
<gene>
    <name evidence="10" type="ORF">IBJ83_05340</name>
</gene>
<feature type="transmembrane region" description="Helical" evidence="7">
    <location>
        <begin position="20"/>
        <end position="40"/>
    </location>
</feature>
<evidence type="ECO:0000256" key="4">
    <source>
        <dbReference type="ARBA" id="ARBA00022840"/>
    </source>
</evidence>
<comment type="caution">
    <text evidence="10">The sequence shown here is derived from an EMBL/GenBank/DDBJ whole genome shotgun (WGS) entry which is preliminary data.</text>
</comment>
<dbReference type="PANTHER" id="PTHR24221">
    <property type="entry name" value="ATP-BINDING CASSETTE SUB-FAMILY B"/>
    <property type="match status" value="1"/>
</dbReference>
<organism evidence="10 11">
    <name type="scientific">Parvimonas parva</name>
    <dbReference type="NCBI Taxonomy" id="2769485"/>
    <lineage>
        <taxon>Bacteria</taxon>
        <taxon>Bacillati</taxon>
        <taxon>Bacillota</taxon>
        <taxon>Tissierellia</taxon>
        <taxon>Tissierellales</taxon>
        <taxon>Peptoniphilaceae</taxon>
        <taxon>Parvimonas</taxon>
    </lineage>
</organism>
<dbReference type="PROSITE" id="PS00211">
    <property type="entry name" value="ABC_TRANSPORTER_1"/>
    <property type="match status" value="1"/>
</dbReference>
<keyword evidence="2 7" id="KW-0812">Transmembrane</keyword>
<reference evidence="10 11" key="1">
    <citation type="submission" date="2020-09" db="EMBL/GenBank/DDBJ databases">
        <title>Parvimonas S3374 sp. nov.</title>
        <authorList>
            <person name="Buhl M."/>
        </authorList>
    </citation>
    <scope>NUCLEOTIDE SEQUENCE [LARGE SCALE GENOMIC DNA]</scope>
    <source>
        <strain evidence="10 11">S3374</strain>
    </source>
</reference>
<keyword evidence="5 7" id="KW-1133">Transmembrane helix</keyword>
<feature type="domain" description="ABC transporter" evidence="8">
    <location>
        <begin position="331"/>
        <end position="548"/>
    </location>
</feature>
<evidence type="ECO:0000256" key="1">
    <source>
        <dbReference type="ARBA" id="ARBA00004651"/>
    </source>
</evidence>
<dbReference type="Pfam" id="PF00005">
    <property type="entry name" value="ABC_tran"/>
    <property type="match status" value="1"/>
</dbReference>
<dbReference type="PANTHER" id="PTHR24221:SF654">
    <property type="entry name" value="ATP-BINDING CASSETTE SUB-FAMILY B MEMBER 6"/>
    <property type="match status" value="1"/>
</dbReference>
<feature type="transmembrane region" description="Helical" evidence="7">
    <location>
        <begin position="147"/>
        <end position="171"/>
    </location>
</feature>
<dbReference type="InterPro" id="IPR017871">
    <property type="entry name" value="ABC_transporter-like_CS"/>
</dbReference>
<evidence type="ECO:0000259" key="9">
    <source>
        <dbReference type="PROSITE" id="PS50929"/>
    </source>
</evidence>
<proteinExistence type="predicted"/>
<keyword evidence="11" id="KW-1185">Reference proteome</keyword>
<keyword evidence="6 7" id="KW-0472">Membrane</keyword>
<dbReference type="Proteomes" id="UP000823123">
    <property type="component" value="Unassembled WGS sequence"/>
</dbReference>
<evidence type="ECO:0000256" key="7">
    <source>
        <dbReference type="SAM" id="Phobius"/>
    </source>
</evidence>
<dbReference type="SUPFAM" id="SSF90123">
    <property type="entry name" value="ABC transporter transmembrane region"/>
    <property type="match status" value="1"/>
</dbReference>
<dbReference type="InterPro" id="IPR003593">
    <property type="entry name" value="AAA+_ATPase"/>
</dbReference>
<dbReference type="Gene3D" id="1.20.1560.10">
    <property type="entry name" value="ABC transporter type 1, transmembrane domain"/>
    <property type="match status" value="1"/>
</dbReference>
<dbReference type="SMART" id="SM00382">
    <property type="entry name" value="AAA"/>
    <property type="match status" value="1"/>
</dbReference>
<dbReference type="InterPro" id="IPR027417">
    <property type="entry name" value="P-loop_NTPase"/>
</dbReference>
<protein>
    <submittedName>
        <fullName evidence="10">ABC transporter ATP-binding protein</fullName>
    </submittedName>
</protein>
<dbReference type="Gene3D" id="3.40.50.300">
    <property type="entry name" value="P-loop containing nucleotide triphosphate hydrolases"/>
    <property type="match status" value="1"/>
</dbReference>
<feature type="transmembrane region" description="Helical" evidence="7">
    <location>
        <begin position="251"/>
        <end position="269"/>
    </location>
</feature>
<dbReference type="InterPro" id="IPR036640">
    <property type="entry name" value="ABC1_TM_sf"/>
</dbReference>